<evidence type="ECO:0000313" key="3">
    <source>
        <dbReference type="Proteomes" id="UP001362999"/>
    </source>
</evidence>
<accession>A0AAV9ZIB9</accession>
<organism evidence="2 3">
    <name type="scientific">Favolaschia claudopus</name>
    <dbReference type="NCBI Taxonomy" id="2862362"/>
    <lineage>
        <taxon>Eukaryota</taxon>
        <taxon>Fungi</taxon>
        <taxon>Dikarya</taxon>
        <taxon>Basidiomycota</taxon>
        <taxon>Agaricomycotina</taxon>
        <taxon>Agaricomycetes</taxon>
        <taxon>Agaricomycetidae</taxon>
        <taxon>Agaricales</taxon>
        <taxon>Marasmiineae</taxon>
        <taxon>Mycenaceae</taxon>
        <taxon>Favolaschia</taxon>
    </lineage>
</organism>
<dbReference type="EMBL" id="JAWWNJ010000143">
    <property type="protein sequence ID" value="KAK6984075.1"/>
    <property type="molecule type" value="Genomic_DNA"/>
</dbReference>
<feature type="region of interest" description="Disordered" evidence="1">
    <location>
        <begin position="204"/>
        <end position="237"/>
    </location>
</feature>
<keyword evidence="3" id="KW-1185">Reference proteome</keyword>
<reference evidence="2 3" key="1">
    <citation type="journal article" date="2024" name="J Genomics">
        <title>Draft genome sequencing and assembly of Favolaschia claudopus CIRM-BRFM 2984 isolated from oak limbs.</title>
        <authorList>
            <person name="Navarro D."/>
            <person name="Drula E."/>
            <person name="Chaduli D."/>
            <person name="Cazenave R."/>
            <person name="Ahrendt S."/>
            <person name="Wang J."/>
            <person name="Lipzen A."/>
            <person name="Daum C."/>
            <person name="Barry K."/>
            <person name="Grigoriev I.V."/>
            <person name="Favel A."/>
            <person name="Rosso M.N."/>
            <person name="Martin F."/>
        </authorList>
    </citation>
    <scope>NUCLEOTIDE SEQUENCE [LARGE SCALE GENOMIC DNA]</scope>
    <source>
        <strain evidence="2 3">CIRM-BRFM 2984</strain>
    </source>
</reference>
<gene>
    <name evidence="2" type="ORF">R3P38DRAFT_3232897</name>
</gene>
<sequence length="276" mass="29012">MLSKSTSITFDSISPSISLSALDAIWQASPPPPFPTTVTPFPSSSLLGWLCPGLVLSTVGSRASASAAGRRSAMQSPVSVAAFDSEIITESPSPSPFSDAIWQASPPPPFPSSFLPSFLHGFGFSSDDVDNPASCAAAAGRRTEMQSPVFHSQSSPVTGSGSESSCNSNNLKHDISSTSHNNPGFGLGLPIDLVYRRPPEKRSRVFNGQEEGEHGEQKEDIEEKDSAGAYTSRTSPVTATSAWHTTIRILDAVLEFFDEIYGLDDASAGACAGTLP</sequence>
<feature type="compositionally biased region" description="Low complexity" evidence="1">
    <location>
        <begin position="152"/>
        <end position="170"/>
    </location>
</feature>
<evidence type="ECO:0000256" key="1">
    <source>
        <dbReference type="SAM" id="MobiDB-lite"/>
    </source>
</evidence>
<dbReference type="AlphaFoldDB" id="A0AAV9ZIB9"/>
<dbReference type="Proteomes" id="UP001362999">
    <property type="component" value="Unassembled WGS sequence"/>
</dbReference>
<name>A0AAV9ZIB9_9AGAR</name>
<comment type="caution">
    <text evidence="2">The sequence shown here is derived from an EMBL/GenBank/DDBJ whole genome shotgun (WGS) entry which is preliminary data.</text>
</comment>
<proteinExistence type="predicted"/>
<protein>
    <submittedName>
        <fullName evidence="2">Uncharacterized protein</fullName>
    </submittedName>
</protein>
<feature type="region of interest" description="Disordered" evidence="1">
    <location>
        <begin position="144"/>
        <end position="183"/>
    </location>
</feature>
<evidence type="ECO:0000313" key="2">
    <source>
        <dbReference type="EMBL" id="KAK6984075.1"/>
    </source>
</evidence>